<dbReference type="Gene3D" id="3.10.310.30">
    <property type="match status" value="1"/>
</dbReference>
<evidence type="ECO:0000259" key="2">
    <source>
        <dbReference type="Pfam" id="PF02272"/>
    </source>
</evidence>
<dbReference type="PANTHER" id="PTHR47618:SF1">
    <property type="entry name" value="BIFUNCTIONAL OLIGORIBONUCLEASE AND PAP PHOSPHATASE NRNA"/>
    <property type="match status" value="1"/>
</dbReference>
<dbReference type="InterPro" id="IPR051319">
    <property type="entry name" value="Oligoribo/pAp-PDE_c-di-AMP_PDE"/>
</dbReference>
<dbReference type="PANTHER" id="PTHR47618">
    <property type="entry name" value="BIFUNCTIONAL OLIGORIBONUCLEASE AND PAP PHOSPHATASE NRNA"/>
    <property type="match status" value="1"/>
</dbReference>
<dbReference type="EMBL" id="AZDJ01000032">
    <property type="protein sequence ID" value="KRK70338.1"/>
    <property type="molecule type" value="Genomic_DNA"/>
</dbReference>
<dbReference type="Pfam" id="PF02272">
    <property type="entry name" value="DHHA1"/>
    <property type="match status" value="1"/>
</dbReference>
<dbReference type="SUPFAM" id="SSF64182">
    <property type="entry name" value="DHH phosphoesterases"/>
    <property type="match status" value="1"/>
</dbReference>
<protein>
    <submittedName>
        <fullName evidence="3">Phosphoesterase, DHH family protein</fullName>
    </submittedName>
</protein>
<feature type="domain" description="DDH" evidence="1">
    <location>
        <begin position="18"/>
        <end position="155"/>
    </location>
</feature>
<comment type="caution">
    <text evidence="3">The sequence shown here is derived from an EMBL/GenBank/DDBJ whole genome shotgun (WGS) entry which is preliminary data.</text>
</comment>
<dbReference type="Proteomes" id="UP000051804">
    <property type="component" value="Unassembled WGS sequence"/>
</dbReference>
<keyword evidence="4" id="KW-1185">Reference proteome</keyword>
<proteinExistence type="predicted"/>
<dbReference type="PATRIC" id="fig|1291734.4.peg.415"/>
<dbReference type="STRING" id="1291734.FD02_GL000401"/>
<reference evidence="3 4" key="1">
    <citation type="journal article" date="2015" name="Genome Announc.">
        <title>Expanding the biotechnology potential of lactobacilli through comparative genomics of 213 strains and associated genera.</title>
        <authorList>
            <person name="Sun Z."/>
            <person name="Harris H.M."/>
            <person name="McCann A."/>
            <person name="Guo C."/>
            <person name="Argimon S."/>
            <person name="Zhang W."/>
            <person name="Yang X."/>
            <person name="Jeffery I.B."/>
            <person name="Cooney J.C."/>
            <person name="Kagawa T.F."/>
            <person name="Liu W."/>
            <person name="Song Y."/>
            <person name="Salvetti E."/>
            <person name="Wrobel A."/>
            <person name="Rasinkangas P."/>
            <person name="Parkhill J."/>
            <person name="Rea M.C."/>
            <person name="O'Sullivan O."/>
            <person name="Ritari J."/>
            <person name="Douillard F.P."/>
            <person name="Paul Ross R."/>
            <person name="Yang R."/>
            <person name="Briner A.E."/>
            <person name="Felis G.E."/>
            <person name="de Vos W.M."/>
            <person name="Barrangou R."/>
            <person name="Klaenhammer T.R."/>
            <person name="Caufield P.W."/>
            <person name="Cui Y."/>
            <person name="Zhang H."/>
            <person name="O'Toole P.W."/>
        </authorList>
    </citation>
    <scope>NUCLEOTIDE SEQUENCE [LARGE SCALE GENOMIC DNA]</scope>
    <source>
        <strain evidence="3 4">JCM 17158</strain>
    </source>
</reference>
<dbReference type="InterPro" id="IPR001667">
    <property type="entry name" value="DDH_dom"/>
</dbReference>
<sequence length="319" mass="33908">MLDIQAQILARIQAADTIIIHRHVNPDPDALGAQGGLAAVLRTSYPTKTVYVVGSDPENLSWLATMQTIPDDTYRSALVIAVDTADTPRVSDARFATGAGLIKIDHHPNDDPYGELNWVVPEASSTSELIADLVAASNGQLQLTAEAARFLYAGIVGDTGRFLYDNTSPHTLQVAAELIRYDFDPTALNNRMNQITLAQGRLQGYVFDHLHITPAGAATVEIPLAVVQELGLDAGSVHAAVGTPGRLGNVVAWAIFVEQADAPYRVNLRSKGPIINELAKAHQGGGHPLAAGAKAQDRAEIDQITAELAAIVAKGTQHE</sequence>
<evidence type="ECO:0000313" key="4">
    <source>
        <dbReference type="Proteomes" id="UP000051804"/>
    </source>
</evidence>
<dbReference type="RefSeq" id="WP_054722475.1">
    <property type="nucleotide sequence ID" value="NZ_AZDJ01000032.1"/>
</dbReference>
<accession>A0A0R1JS62</accession>
<gene>
    <name evidence="3" type="ORF">FD02_GL000401</name>
</gene>
<dbReference type="InterPro" id="IPR003156">
    <property type="entry name" value="DHHA1_dom"/>
</dbReference>
<name>A0A0R1JS62_9LACO</name>
<feature type="domain" description="DHHA1" evidence="2">
    <location>
        <begin position="224"/>
        <end position="313"/>
    </location>
</feature>
<organism evidence="3 4">
    <name type="scientific">Lacticaseibacillus nasuensis JCM 17158</name>
    <dbReference type="NCBI Taxonomy" id="1291734"/>
    <lineage>
        <taxon>Bacteria</taxon>
        <taxon>Bacillati</taxon>
        <taxon>Bacillota</taxon>
        <taxon>Bacilli</taxon>
        <taxon>Lactobacillales</taxon>
        <taxon>Lactobacillaceae</taxon>
        <taxon>Lacticaseibacillus</taxon>
    </lineage>
</organism>
<dbReference type="Pfam" id="PF01368">
    <property type="entry name" value="DHH"/>
    <property type="match status" value="1"/>
</dbReference>
<dbReference type="Gene3D" id="3.90.1640.10">
    <property type="entry name" value="inorganic pyrophosphatase (n-terminal core)"/>
    <property type="match status" value="1"/>
</dbReference>
<dbReference type="AlphaFoldDB" id="A0A0R1JS62"/>
<dbReference type="OrthoDB" id="9803668at2"/>
<evidence type="ECO:0000313" key="3">
    <source>
        <dbReference type="EMBL" id="KRK70338.1"/>
    </source>
</evidence>
<dbReference type="InterPro" id="IPR038763">
    <property type="entry name" value="DHH_sf"/>
</dbReference>
<dbReference type="GO" id="GO:0003676">
    <property type="term" value="F:nucleic acid binding"/>
    <property type="evidence" value="ECO:0007669"/>
    <property type="project" value="InterPro"/>
</dbReference>
<evidence type="ECO:0000259" key="1">
    <source>
        <dbReference type="Pfam" id="PF01368"/>
    </source>
</evidence>